<dbReference type="InterPro" id="IPR050445">
    <property type="entry name" value="Bact_polysacc_biosynth/exp"/>
</dbReference>
<reference evidence="15 16" key="1">
    <citation type="journal article" date="2015" name="Genome Announc.">
        <title>Expanding the biotechnology potential of lactobacilli through comparative genomics of 213 strains and associated genera.</title>
        <authorList>
            <person name="Sun Z."/>
            <person name="Harris H.M."/>
            <person name="McCann A."/>
            <person name="Guo C."/>
            <person name="Argimon S."/>
            <person name="Zhang W."/>
            <person name="Yang X."/>
            <person name="Jeffery I.B."/>
            <person name="Cooney J.C."/>
            <person name="Kagawa T.F."/>
            <person name="Liu W."/>
            <person name="Song Y."/>
            <person name="Salvetti E."/>
            <person name="Wrobel A."/>
            <person name="Rasinkangas P."/>
            <person name="Parkhill J."/>
            <person name="Rea M.C."/>
            <person name="O'Sullivan O."/>
            <person name="Ritari J."/>
            <person name="Douillard F.P."/>
            <person name="Paul Ross R."/>
            <person name="Yang R."/>
            <person name="Briner A.E."/>
            <person name="Felis G.E."/>
            <person name="de Vos W.M."/>
            <person name="Barrangou R."/>
            <person name="Klaenhammer T.R."/>
            <person name="Caufield P.W."/>
            <person name="Cui Y."/>
            <person name="Zhang H."/>
            <person name="O'Toole P.W."/>
        </authorList>
    </citation>
    <scope>NUCLEOTIDE SEQUENCE [LARGE SCALE GENOMIC DNA]</scope>
    <source>
        <strain evidence="15 16">DSM 20178</strain>
    </source>
</reference>
<dbReference type="InterPro" id="IPR005702">
    <property type="entry name" value="Wzc-like_C"/>
</dbReference>
<evidence type="ECO:0000256" key="5">
    <source>
        <dbReference type="ARBA" id="ARBA00022679"/>
    </source>
</evidence>
<keyword evidence="9" id="KW-0972">Capsule biogenesis/degradation</keyword>
<keyword evidence="7" id="KW-0418">Kinase</keyword>
<comment type="function">
    <text evidence="12">Involved in the regulation of capsular polysaccharide biosynthesis. Autophosphorylation of CpsD attenuates its activity and reduces the level of encapsulation. May be part of a complex that directs the coordinated polymerization and export to the cell surface of the capsular polysaccharide.</text>
</comment>
<evidence type="ECO:0000256" key="10">
    <source>
        <dbReference type="ARBA" id="ARBA00023137"/>
    </source>
</evidence>
<evidence type="ECO:0000256" key="8">
    <source>
        <dbReference type="ARBA" id="ARBA00022840"/>
    </source>
</evidence>
<evidence type="ECO:0000256" key="12">
    <source>
        <dbReference type="ARBA" id="ARBA00024964"/>
    </source>
</evidence>
<evidence type="ECO:0000256" key="13">
    <source>
        <dbReference type="ARBA" id="ARBA00051245"/>
    </source>
</evidence>
<evidence type="ECO:0000313" key="15">
    <source>
        <dbReference type="EMBL" id="KRK11044.1"/>
    </source>
</evidence>
<gene>
    <name evidence="15" type="ORF">FD51_GL001222</name>
</gene>
<evidence type="ECO:0000256" key="6">
    <source>
        <dbReference type="ARBA" id="ARBA00022741"/>
    </source>
</evidence>
<dbReference type="Gene3D" id="3.40.50.300">
    <property type="entry name" value="P-loop containing nucleotide triphosphate hydrolases"/>
    <property type="match status" value="1"/>
</dbReference>
<dbReference type="Proteomes" id="UP000051984">
    <property type="component" value="Unassembled WGS sequence"/>
</dbReference>
<evidence type="ECO:0000256" key="11">
    <source>
        <dbReference type="ARBA" id="ARBA00023169"/>
    </source>
</evidence>
<dbReference type="EC" id="2.7.10.2" evidence="3"/>
<dbReference type="InterPro" id="IPR025669">
    <property type="entry name" value="AAA_dom"/>
</dbReference>
<dbReference type="PANTHER" id="PTHR32309:SF13">
    <property type="entry name" value="FERRIC ENTEROBACTIN TRANSPORT PROTEIN FEPE"/>
    <property type="match status" value="1"/>
</dbReference>
<proteinExistence type="inferred from homology"/>
<dbReference type="PANTHER" id="PTHR32309">
    <property type="entry name" value="TYROSINE-PROTEIN KINASE"/>
    <property type="match status" value="1"/>
</dbReference>
<keyword evidence="8" id="KW-0067">ATP-binding</keyword>
<keyword evidence="11" id="KW-0270">Exopolysaccharide synthesis</keyword>
<evidence type="ECO:0000313" key="16">
    <source>
        <dbReference type="Proteomes" id="UP000051984"/>
    </source>
</evidence>
<evidence type="ECO:0000256" key="9">
    <source>
        <dbReference type="ARBA" id="ARBA00022903"/>
    </source>
</evidence>
<dbReference type="GO" id="GO:0005886">
    <property type="term" value="C:plasma membrane"/>
    <property type="evidence" value="ECO:0007669"/>
    <property type="project" value="TreeGrafter"/>
</dbReference>
<accession>A0A0R1EUC9</accession>
<keyword evidence="6" id="KW-0547">Nucleotide-binding</keyword>
<dbReference type="CDD" id="cd05387">
    <property type="entry name" value="BY-kinase"/>
    <property type="match status" value="1"/>
</dbReference>
<organism evidence="15 16">
    <name type="scientific">Lacticaseibacillus zeae DSM 20178 = KCTC 3804</name>
    <dbReference type="NCBI Taxonomy" id="1423816"/>
    <lineage>
        <taxon>Bacteria</taxon>
        <taxon>Bacillati</taxon>
        <taxon>Bacillota</taxon>
        <taxon>Bacilli</taxon>
        <taxon>Lactobacillales</taxon>
        <taxon>Lactobacillaceae</taxon>
        <taxon>Lacticaseibacillus</taxon>
    </lineage>
</organism>
<comment type="catalytic activity">
    <reaction evidence="13">
        <text>L-tyrosyl-[protein] + ATP = O-phospho-L-tyrosyl-[protein] + ADP + H(+)</text>
        <dbReference type="Rhea" id="RHEA:10596"/>
        <dbReference type="Rhea" id="RHEA-COMP:10136"/>
        <dbReference type="Rhea" id="RHEA-COMP:20101"/>
        <dbReference type="ChEBI" id="CHEBI:15378"/>
        <dbReference type="ChEBI" id="CHEBI:30616"/>
        <dbReference type="ChEBI" id="CHEBI:46858"/>
        <dbReference type="ChEBI" id="CHEBI:61978"/>
        <dbReference type="ChEBI" id="CHEBI:456216"/>
        <dbReference type="EC" id="2.7.10.2"/>
    </reaction>
</comment>
<dbReference type="RefSeq" id="WP_010491496.1">
    <property type="nucleotide sequence ID" value="NZ_AZCT01000019.1"/>
</dbReference>
<dbReference type="NCBIfam" id="TIGR01007">
    <property type="entry name" value="eps_fam"/>
    <property type="match status" value="1"/>
</dbReference>
<dbReference type="EMBL" id="AZCT01000019">
    <property type="protein sequence ID" value="KRK11044.1"/>
    <property type="molecule type" value="Genomic_DNA"/>
</dbReference>
<comment type="similarity">
    <text evidence="2">Belongs to the CpsD/CapB family.</text>
</comment>
<feature type="domain" description="AAA" evidence="14">
    <location>
        <begin position="41"/>
        <end position="198"/>
    </location>
</feature>
<dbReference type="eggNOG" id="COG0489">
    <property type="taxonomic scope" value="Bacteria"/>
</dbReference>
<dbReference type="UniPathway" id="UPA00934"/>
<evidence type="ECO:0000256" key="4">
    <source>
        <dbReference type="ARBA" id="ARBA00019200"/>
    </source>
</evidence>
<evidence type="ECO:0000256" key="3">
    <source>
        <dbReference type="ARBA" id="ARBA00011903"/>
    </source>
</evidence>
<keyword evidence="5" id="KW-0808">Transferase</keyword>
<dbReference type="Pfam" id="PF13614">
    <property type="entry name" value="AAA_31"/>
    <property type="match status" value="1"/>
</dbReference>
<comment type="pathway">
    <text evidence="1">Capsule biogenesis; capsule polysaccharide biosynthesis.</text>
</comment>
<dbReference type="PATRIC" id="fig|1423816.3.peg.1279"/>
<evidence type="ECO:0000259" key="14">
    <source>
        <dbReference type="Pfam" id="PF13614"/>
    </source>
</evidence>
<keyword evidence="10" id="KW-0829">Tyrosine-protein kinase</keyword>
<dbReference type="GO" id="GO:0005524">
    <property type="term" value="F:ATP binding"/>
    <property type="evidence" value="ECO:0007669"/>
    <property type="project" value="UniProtKB-KW"/>
</dbReference>
<dbReference type="AlphaFoldDB" id="A0A0R1EUC9"/>
<comment type="caution">
    <text evidence="15">The sequence shown here is derived from an EMBL/GenBank/DDBJ whole genome shotgun (WGS) entry which is preliminary data.</text>
</comment>
<dbReference type="GO" id="GO:0045227">
    <property type="term" value="P:capsule polysaccharide biosynthetic process"/>
    <property type="evidence" value="ECO:0007669"/>
    <property type="project" value="UniProtKB-UniPathway"/>
</dbReference>
<evidence type="ECO:0000256" key="2">
    <source>
        <dbReference type="ARBA" id="ARBA00007316"/>
    </source>
</evidence>
<protein>
    <recommendedName>
        <fullName evidence="4">Tyrosine-protein kinase CpsD</fullName>
        <ecNumber evidence="3">2.7.10.2</ecNumber>
    </recommendedName>
</protein>
<evidence type="ECO:0000256" key="7">
    <source>
        <dbReference type="ARBA" id="ARBA00022777"/>
    </source>
</evidence>
<dbReference type="InterPro" id="IPR027417">
    <property type="entry name" value="P-loop_NTPase"/>
</dbReference>
<evidence type="ECO:0000256" key="1">
    <source>
        <dbReference type="ARBA" id="ARBA00005132"/>
    </source>
</evidence>
<name>A0A0R1EUC9_LACZE</name>
<dbReference type="SUPFAM" id="SSF52540">
    <property type="entry name" value="P-loop containing nucleoside triphosphate hydrolases"/>
    <property type="match status" value="1"/>
</dbReference>
<dbReference type="GO" id="GO:0004715">
    <property type="term" value="F:non-membrane spanning protein tyrosine kinase activity"/>
    <property type="evidence" value="ECO:0007669"/>
    <property type="project" value="UniProtKB-EC"/>
</dbReference>
<sequence>MTNELAHQFVSDTSVSSQEFRTLRNNLSLQTSRHDVSVLLITSATAGEGKSYVAANLAASFAVEGKRTLLVEGNLHRPILAAVFDLQPNKGLSSLVGADAASVKADDLITETKIQKLAVAPAGESLADPATLLAGSAFKAFLDQVKDKFDVVLIDGPAMADASEAGLIAELANGVVVVAKADGPSKRDVAQTIAQVRQLPAALIGTVLNQA</sequence>